<dbReference type="GO" id="GO:0006082">
    <property type="term" value="P:organic acid metabolic process"/>
    <property type="evidence" value="ECO:0007669"/>
    <property type="project" value="TreeGrafter"/>
</dbReference>
<evidence type="ECO:0000256" key="1">
    <source>
        <dbReference type="ARBA" id="ARBA00001971"/>
    </source>
</evidence>
<dbReference type="CDD" id="cd20617">
    <property type="entry name" value="CYP1_2-like"/>
    <property type="match status" value="1"/>
</dbReference>
<dbReference type="GO" id="GO:0006805">
    <property type="term" value="P:xenobiotic metabolic process"/>
    <property type="evidence" value="ECO:0007669"/>
    <property type="project" value="TreeGrafter"/>
</dbReference>
<comment type="similarity">
    <text evidence="2 8">Belongs to the cytochrome P450 family.</text>
</comment>
<reference evidence="10 11" key="1">
    <citation type="submission" date="2020-08" db="EMBL/GenBank/DDBJ databases">
        <authorList>
            <person name="Koutsovoulos G."/>
            <person name="Danchin GJ E."/>
        </authorList>
    </citation>
    <scope>NUCLEOTIDE SEQUENCE [LARGE SCALE GENOMIC DNA]</scope>
</reference>
<dbReference type="GO" id="GO:0016712">
    <property type="term" value="F:oxidoreductase activity, acting on paired donors, with incorporation or reduction of molecular oxygen, reduced flavin or flavoprotein as one donor, and incorporation of one atom of oxygen"/>
    <property type="evidence" value="ECO:0007669"/>
    <property type="project" value="TreeGrafter"/>
</dbReference>
<dbReference type="InterPro" id="IPR001128">
    <property type="entry name" value="Cyt_P450"/>
</dbReference>
<name>A0A6V7VTG5_MELEN</name>
<feature type="transmembrane region" description="Helical" evidence="9">
    <location>
        <begin position="530"/>
        <end position="547"/>
    </location>
</feature>
<dbReference type="Gene3D" id="1.10.630.10">
    <property type="entry name" value="Cytochrome P450"/>
    <property type="match status" value="1"/>
</dbReference>
<dbReference type="Pfam" id="PF00067">
    <property type="entry name" value="p450"/>
    <property type="match status" value="1"/>
</dbReference>
<comment type="caution">
    <text evidence="10">The sequence shown here is derived from an EMBL/GenBank/DDBJ whole genome shotgun (WGS) entry which is preliminary data.</text>
</comment>
<keyword evidence="9" id="KW-1133">Transmembrane helix</keyword>
<dbReference type="PRINTS" id="PR00385">
    <property type="entry name" value="P450"/>
</dbReference>
<dbReference type="EMBL" id="CAJEWN010000315">
    <property type="protein sequence ID" value="CAD2178240.1"/>
    <property type="molecule type" value="Genomic_DNA"/>
</dbReference>
<dbReference type="PROSITE" id="PS00086">
    <property type="entry name" value="CYTOCHROME_P450"/>
    <property type="match status" value="1"/>
</dbReference>
<dbReference type="GO" id="GO:0005737">
    <property type="term" value="C:cytoplasm"/>
    <property type="evidence" value="ECO:0007669"/>
    <property type="project" value="TreeGrafter"/>
</dbReference>
<comment type="cofactor">
    <cofactor evidence="1 7">
        <name>heme</name>
        <dbReference type="ChEBI" id="CHEBI:30413"/>
    </cofactor>
</comment>
<dbReference type="PANTHER" id="PTHR24300:SF375">
    <property type="entry name" value="CYTOCHROME P450 FAMILY"/>
    <property type="match status" value="1"/>
</dbReference>
<keyword evidence="3 7" id="KW-0479">Metal-binding</keyword>
<evidence type="ECO:0000256" key="5">
    <source>
        <dbReference type="ARBA" id="ARBA00023004"/>
    </source>
</evidence>
<evidence type="ECO:0000313" key="10">
    <source>
        <dbReference type="EMBL" id="CAD2178240.1"/>
    </source>
</evidence>
<dbReference type="Proteomes" id="UP000580250">
    <property type="component" value="Unassembled WGS sequence"/>
</dbReference>
<evidence type="ECO:0000256" key="4">
    <source>
        <dbReference type="ARBA" id="ARBA00023002"/>
    </source>
</evidence>
<dbReference type="InterPro" id="IPR017972">
    <property type="entry name" value="Cyt_P450_CS"/>
</dbReference>
<evidence type="ECO:0000256" key="7">
    <source>
        <dbReference type="PIRSR" id="PIRSR602401-1"/>
    </source>
</evidence>
<dbReference type="OrthoDB" id="2789670at2759"/>
<keyword evidence="9" id="KW-0472">Membrane</keyword>
<dbReference type="AlphaFoldDB" id="A0A6V7VTG5"/>
<evidence type="ECO:0000256" key="2">
    <source>
        <dbReference type="ARBA" id="ARBA00010617"/>
    </source>
</evidence>
<dbReference type="InterPro" id="IPR050182">
    <property type="entry name" value="Cytochrome_P450_fam2"/>
</dbReference>
<dbReference type="InterPro" id="IPR036396">
    <property type="entry name" value="Cyt_P450_sf"/>
</dbReference>
<evidence type="ECO:0000313" key="11">
    <source>
        <dbReference type="Proteomes" id="UP000580250"/>
    </source>
</evidence>
<dbReference type="GO" id="GO:0020037">
    <property type="term" value="F:heme binding"/>
    <property type="evidence" value="ECO:0007669"/>
    <property type="project" value="InterPro"/>
</dbReference>
<dbReference type="PRINTS" id="PR00463">
    <property type="entry name" value="EP450I"/>
</dbReference>
<dbReference type="SUPFAM" id="SSF48264">
    <property type="entry name" value="Cytochrome P450"/>
    <property type="match status" value="1"/>
</dbReference>
<evidence type="ECO:0000256" key="3">
    <source>
        <dbReference type="ARBA" id="ARBA00022723"/>
    </source>
</evidence>
<keyword evidence="7 8" id="KW-0349">Heme</keyword>
<sequence>MFLILILLFLIILSFWNFIWKRRNLPPGPTPLPIFGNAFAMDRLIYEQFQIWAKEFGPVYTIWMGEVPIVMVTDYELIRDLFVKEGDIYAGRHFLVDLFQEFRGFCQKPKRGVTRMEGEQWKIIRRFGLQSMRNLGVGKNELENKLIKDLQNFIEKLKKELNTNIIGEINLQKYIDRIVGSTINRLLFGYAFEDEQINEFYELKNIMDNELELLSSITGRMLLSMPRLRYLPVFSKTFKLLDDNIEKVFNYINRIVYERINKIKFEENEEPKDLLDYFLKQSDEARNANWSGEKKENFDLKNLAPFSFDLFIAGQETTAKTLGFLVLYLLLDQRVQRKLHEELDNLREKKIKNGFDAYFTMSDRTRLPYLNAVINETQRLANLLPINLAHRTMSDANILNKFNLKKGTPIVPQICCVLFDEKIFPRPYRFEPERFLDDQGMLKRVEQLIPFGIGKRICMGESLARMEIFLFASNFFSHYEVLPVDPLNPPSSEKRRGLTVAPFIIIVVWLFETLIINLFIIQYFFNFNNFIKIFSFLNIILIIFKFFKTPKIVFP</sequence>
<gene>
    <name evidence="10" type="ORF">MENT_LOCUS30169</name>
</gene>
<keyword evidence="5 7" id="KW-0408">Iron</keyword>
<dbReference type="InterPro" id="IPR002401">
    <property type="entry name" value="Cyt_P450_E_grp-I"/>
</dbReference>
<feature type="transmembrane region" description="Helical" evidence="9">
    <location>
        <begin position="500"/>
        <end position="524"/>
    </location>
</feature>
<evidence type="ECO:0000256" key="6">
    <source>
        <dbReference type="ARBA" id="ARBA00023033"/>
    </source>
</evidence>
<organism evidence="10 11">
    <name type="scientific">Meloidogyne enterolobii</name>
    <name type="common">Root-knot nematode worm</name>
    <name type="synonym">Meloidogyne mayaguensis</name>
    <dbReference type="NCBI Taxonomy" id="390850"/>
    <lineage>
        <taxon>Eukaryota</taxon>
        <taxon>Metazoa</taxon>
        <taxon>Ecdysozoa</taxon>
        <taxon>Nematoda</taxon>
        <taxon>Chromadorea</taxon>
        <taxon>Rhabditida</taxon>
        <taxon>Tylenchina</taxon>
        <taxon>Tylenchomorpha</taxon>
        <taxon>Tylenchoidea</taxon>
        <taxon>Meloidogynidae</taxon>
        <taxon>Meloidogyninae</taxon>
        <taxon>Meloidogyne</taxon>
    </lineage>
</organism>
<accession>A0A6V7VTG5</accession>
<evidence type="ECO:0000256" key="8">
    <source>
        <dbReference type="RuleBase" id="RU000461"/>
    </source>
</evidence>
<evidence type="ECO:0000256" key="9">
    <source>
        <dbReference type="SAM" id="Phobius"/>
    </source>
</evidence>
<dbReference type="GO" id="GO:0005506">
    <property type="term" value="F:iron ion binding"/>
    <property type="evidence" value="ECO:0007669"/>
    <property type="project" value="InterPro"/>
</dbReference>
<keyword evidence="4 8" id="KW-0560">Oxidoreductase</keyword>
<keyword evidence="9" id="KW-0812">Transmembrane</keyword>
<protein>
    <submittedName>
        <fullName evidence="10">Uncharacterized protein</fullName>
    </submittedName>
</protein>
<dbReference type="PANTHER" id="PTHR24300">
    <property type="entry name" value="CYTOCHROME P450 508A4-RELATED"/>
    <property type="match status" value="1"/>
</dbReference>
<dbReference type="FunFam" id="1.10.630.10:FF:000036">
    <property type="entry name" value="CYtochrome P450 family"/>
    <property type="match status" value="1"/>
</dbReference>
<keyword evidence="6 8" id="KW-0503">Monooxygenase</keyword>
<proteinExistence type="inferred from homology"/>
<feature type="binding site" description="axial binding residue" evidence="7">
    <location>
        <position position="458"/>
    </location>
    <ligand>
        <name>heme</name>
        <dbReference type="ChEBI" id="CHEBI:30413"/>
    </ligand>
    <ligandPart>
        <name>Fe</name>
        <dbReference type="ChEBI" id="CHEBI:18248"/>
    </ligandPart>
</feature>